<protein>
    <submittedName>
        <fullName evidence="1">Uncharacterized protein</fullName>
    </submittedName>
</protein>
<accession>A0A2S9PR60</accession>
<sequence>MTSTTAVSPGRQASPLGTLAVIPWASDPDADPGQEPQVPFLMVYSLGDGRDGPEAGAEALRAELEKTGLSVGDKVADLARETRIPVTLLVEAEQAALTLPFMRVQCPVPPQWERAAHQTGKVYLVCSLRPWPEAVQGQPVDEERLRAFIGDESLVEQSAHAMVPVRRVRT</sequence>
<dbReference type="EMBL" id="PVLV01000418">
    <property type="protein sequence ID" value="PRH76827.1"/>
    <property type="molecule type" value="Genomic_DNA"/>
</dbReference>
<dbReference type="RefSeq" id="WP_105870902.1">
    <property type="nucleotide sequence ID" value="NZ_PVLV01000418.1"/>
</dbReference>
<dbReference type="InterPro" id="IPR045993">
    <property type="entry name" value="DUF5949"/>
</dbReference>
<reference evidence="1 2" key="1">
    <citation type="submission" date="2018-03" db="EMBL/GenBank/DDBJ databases">
        <title>Novel Streptomyces sp. from soil.</title>
        <authorList>
            <person name="Tan G.Y.A."/>
            <person name="Lee Z.Y."/>
        </authorList>
    </citation>
    <scope>NUCLEOTIDE SEQUENCE [LARGE SCALE GENOMIC DNA]</scope>
    <source>
        <strain evidence="1 2">ST5x</strain>
    </source>
</reference>
<gene>
    <name evidence="1" type="ORF">C6N75_23530</name>
</gene>
<proteinExistence type="predicted"/>
<name>A0A2S9PR60_9ACTN</name>
<dbReference type="AlphaFoldDB" id="A0A2S9PR60"/>
<dbReference type="Proteomes" id="UP000239322">
    <property type="component" value="Unassembled WGS sequence"/>
</dbReference>
<evidence type="ECO:0000313" key="2">
    <source>
        <dbReference type="Proteomes" id="UP000239322"/>
    </source>
</evidence>
<dbReference type="Pfam" id="PF19374">
    <property type="entry name" value="DUF5949"/>
    <property type="match status" value="1"/>
</dbReference>
<keyword evidence="2" id="KW-1185">Reference proteome</keyword>
<organism evidence="1 2">
    <name type="scientific">Streptomyces solincola</name>
    <dbReference type="NCBI Taxonomy" id="2100817"/>
    <lineage>
        <taxon>Bacteria</taxon>
        <taxon>Bacillati</taxon>
        <taxon>Actinomycetota</taxon>
        <taxon>Actinomycetes</taxon>
        <taxon>Kitasatosporales</taxon>
        <taxon>Streptomycetaceae</taxon>
        <taxon>Streptomyces</taxon>
    </lineage>
</organism>
<comment type="caution">
    <text evidence="1">The sequence shown here is derived from an EMBL/GenBank/DDBJ whole genome shotgun (WGS) entry which is preliminary data.</text>
</comment>
<evidence type="ECO:0000313" key="1">
    <source>
        <dbReference type="EMBL" id="PRH76827.1"/>
    </source>
</evidence>
<dbReference type="OrthoDB" id="4309362at2"/>